<evidence type="ECO:0000313" key="2">
    <source>
        <dbReference type="EMBL" id="MBL3673644.1"/>
    </source>
</evidence>
<keyword evidence="3" id="KW-1185">Reference proteome</keyword>
<feature type="compositionally biased region" description="Basic and acidic residues" evidence="1">
    <location>
        <begin position="140"/>
        <end position="150"/>
    </location>
</feature>
<comment type="caution">
    <text evidence="2">The sequence shown here is derived from an EMBL/GenBank/DDBJ whole genome shotgun (WGS) entry which is preliminary data.</text>
</comment>
<dbReference type="RefSeq" id="WP_191310029.1">
    <property type="nucleotide sequence ID" value="NZ_BNCL01000007.1"/>
</dbReference>
<gene>
    <name evidence="2" type="ORF">JL111_09105</name>
</gene>
<name>A0ABS1S6A2_9RHOB</name>
<dbReference type="Proteomes" id="UP000644749">
    <property type="component" value="Unassembled WGS sequence"/>
</dbReference>
<proteinExistence type="predicted"/>
<feature type="compositionally biased region" description="Polar residues" evidence="1">
    <location>
        <begin position="129"/>
        <end position="138"/>
    </location>
</feature>
<dbReference type="EMBL" id="JAESHT010000006">
    <property type="protein sequence ID" value="MBL3673644.1"/>
    <property type="molecule type" value="Genomic_DNA"/>
</dbReference>
<accession>A0ABS1S6A2</accession>
<protein>
    <submittedName>
        <fullName evidence="2">Uncharacterized protein</fullName>
    </submittedName>
</protein>
<feature type="region of interest" description="Disordered" evidence="1">
    <location>
        <begin position="74"/>
        <end position="150"/>
    </location>
</feature>
<evidence type="ECO:0000256" key="1">
    <source>
        <dbReference type="SAM" id="MobiDB-lite"/>
    </source>
</evidence>
<sequence>MNINDDWKLSLHKEELRALKSGLITEQDFRAMMSGNTEAVARWDRICGEVSREMGKALTRDPMEGIKVLPDWPYIGTSPSGPSECFAGGTEDSLDPRPDADSPSEASEYPVLPYDDDDDGGCPPGDTASPYQELSLSAQRLEDKRQREEG</sequence>
<organism evidence="2 3">
    <name type="scientific">Paracoccus aerius</name>
    <dbReference type="NCBI Taxonomy" id="1915382"/>
    <lineage>
        <taxon>Bacteria</taxon>
        <taxon>Pseudomonadati</taxon>
        <taxon>Pseudomonadota</taxon>
        <taxon>Alphaproteobacteria</taxon>
        <taxon>Rhodobacterales</taxon>
        <taxon>Paracoccaceae</taxon>
        <taxon>Paracoccus</taxon>
    </lineage>
</organism>
<evidence type="ECO:0000313" key="3">
    <source>
        <dbReference type="Proteomes" id="UP000644749"/>
    </source>
</evidence>
<reference evidence="2 3" key="1">
    <citation type="submission" date="2021-01" db="EMBL/GenBank/DDBJ databases">
        <title>011410 draft genome.</title>
        <authorList>
            <person name="Lang L."/>
        </authorList>
    </citation>
    <scope>NUCLEOTIDE SEQUENCE [LARGE SCALE GENOMIC DNA]</scope>
    <source>
        <strain evidence="2 3">KCTC 42845</strain>
    </source>
</reference>